<dbReference type="Proteomes" id="UP001187192">
    <property type="component" value="Unassembled WGS sequence"/>
</dbReference>
<gene>
    <name evidence="1" type="ORF">TIFTF001_029845</name>
</gene>
<keyword evidence="2" id="KW-1185">Reference proteome</keyword>
<proteinExistence type="predicted"/>
<sequence length="78" mass="8552">MLELFLMEQDEAGKRHPPPMGVGALGLIWSRAYPSSIQADSYTLIDLEVMSIDWRSMSVDSGVKLSNQLMKSSGSFSG</sequence>
<name>A0AA88DSI7_FICCA</name>
<organism evidence="1 2">
    <name type="scientific">Ficus carica</name>
    <name type="common">Common fig</name>
    <dbReference type="NCBI Taxonomy" id="3494"/>
    <lineage>
        <taxon>Eukaryota</taxon>
        <taxon>Viridiplantae</taxon>
        <taxon>Streptophyta</taxon>
        <taxon>Embryophyta</taxon>
        <taxon>Tracheophyta</taxon>
        <taxon>Spermatophyta</taxon>
        <taxon>Magnoliopsida</taxon>
        <taxon>eudicotyledons</taxon>
        <taxon>Gunneridae</taxon>
        <taxon>Pentapetalae</taxon>
        <taxon>rosids</taxon>
        <taxon>fabids</taxon>
        <taxon>Rosales</taxon>
        <taxon>Moraceae</taxon>
        <taxon>Ficeae</taxon>
        <taxon>Ficus</taxon>
    </lineage>
</organism>
<evidence type="ECO:0000313" key="1">
    <source>
        <dbReference type="EMBL" id="GMN60748.1"/>
    </source>
</evidence>
<accession>A0AA88DSI7</accession>
<dbReference type="EMBL" id="BTGU01000102">
    <property type="protein sequence ID" value="GMN60748.1"/>
    <property type="molecule type" value="Genomic_DNA"/>
</dbReference>
<reference evidence="1" key="1">
    <citation type="submission" date="2023-07" db="EMBL/GenBank/DDBJ databases">
        <title>draft genome sequence of fig (Ficus carica).</title>
        <authorList>
            <person name="Takahashi T."/>
            <person name="Nishimura K."/>
        </authorList>
    </citation>
    <scope>NUCLEOTIDE SEQUENCE</scope>
</reference>
<dbReference type="AlphaFoldDB" id="A0AA88DSI7"/>
<evidence type="ECO:0000313" key="2">
    <source>
        <dbReference type="Proteomes" id="UP001187192"/>
    </source>
</evidence>
<protein>
    <submittedName>
        <fullName evidence="1">Uncharacterized protein</fullName>
    </submittedName>
</protein>
<comment type="caution">
    <text evidence="1">The sequence shown here is derived from an EMBL/GenBank/DDBJ whole genome shotgun (WGS) entry which is preliminary data.</text>
</comment>